<dbReference type="AlphaFoldDB" id="A0A1M4Z7Y6"/>
<evidence type="ECO:0000259" key="8">
    <source>
        <dbReference type="Pfam" id="PF12704"/>
    </source>
</evidence>
<feature type="transmembrane region" description="Helical" evidence="6">
    <location>
        <begin position="640"/>
        <end position="662"/>
    </location>
</feature>
<gene>
    <name evidence="9" type="ORF">SAMN05444362_1048</name>
</gene>
<organism evidence="9 10">
    <name type="scientific">Dysgonomonas macrotermitis</name>
    <dbReference type="NCBI Taxonomy" id="1346286"/>
    <lineage>
        <taxon>Bacteria</taxon>
        <taxon>Pseudomonadati</taxon>
        <taxon>Bacteroidota</taxon>
        <taxon>Bacteroidia</taxon>
        <taxon>Bacteroidales</taxon>
        <taxon>Dysgonomonadaceae</taxon>
        <taxon>Dysgonomonas</taxon>
    </lineage>
</organism>
<dbReference type="InterPro" id="IPR050250">
    <property type="entry name" value="Macrolide_Exporter_MacB"/>
</dbReference>
<dbReference type="GO" id="GO:0005886">
    <property type="term" value="C:plasma membrane"/>
    <property type="evidence" value="ECO:0007669"/>
    <property type="project" value="UniProtKB-SubCell"/>
</dbReference>
<comment type="subcellular location">
    <subcellularLocation>
        <location evidence="1">Cell membrane</location>
        <topology evidence="1">Multi-pass membrane protein</topology>
    </subcellularLocation>
</comment>
<dbReference type="InterPro" id="IPR003838">
    <property type="entry name" value="ABC3_permease_C"/>
</dbReference>
<dbReference type="Pfam" id="PF02687">
    <property type="entry name" value="FtsX"/>
    <property type="match status" value="2"/>
</dbReference>
<dbReference type="Proteomes" id="UP000184480">
    <property type="component" value="Unassembled WGS sequence"/>
</dbReference>
<dbReference type="Pfam" id="PF12704">
    <property type="entry name" value="MacB_PCD"/>
    <property type="match status" value="2"/>
</dbReference>
<keyword evidence="10" id="KW-1185">Reference proteome</keyword>
<evidence type="ECO:0000256" key="4">
    <source>
        <dbReference type="ARBA" id="ARBA00022989"/>
    </source>
</evidence>
<feature type="transmembrane region" description="Helical" evidence="6">
    <location>
        <begin position="341"/>
        <end position="363"/>
    </location>
</feature>
<dbReference type="PANTHER" id="PTHR30572">
    <property type="entry name" value="MEMBRANE COMPONENT OF TRANSPORTER-RELATED"/>
    <property type="match status" value="1"/>
</dbReference>
<protein>
    <submittedName>
        <fullName evidence="9">Putative ABC transport system permease protein</fullName>
    </submittedName>
</protein>
<evidence type="ECO:0000313" key="9">
    <source>
        <dbReference type="EMBL" id="SHF14183.1"/>
    </source>
</evidence>
<dbReference type="InterPro" id="IPR025857">
    <property type="entry name" value="MacB_PCD"/>
</dbReference>
<reference evidence="10" key="1">
    <citation type="submission" date="2016-11" db="EMBL/GenBank/DDBJ databases">
        <authorList>
            <person name="Varghese N."/>
            <person name="Submissions S."/>
        </authorList>
    </citation>
    <scope>NUCLEOTIDE SEQUENCE [LARGE SCALE GENOMIC DNA]</scope>
    <source>
        <strain evidence="10">DSM 27370</strain>
    </source>
</reference>
<dbReference type="EMBL" id="FQUC01000004">
    <property type="protein sequence ID" value="SHF14183.1"/>
    <property type="molecule type" value="Genomic_DNA"/>
</dbReference>
<dbReference type="GO" id="GO:0022857">
    <property type="term" value="F:transmembrane transporter activity"/>
    <property type="evidence" value="ECO:0007669"/>
    <property type="project" value="TreeGrafter"/>
</dbReference>
<feature type="domain" description="MacB-like periplasmic core" evidence="8">
    <location>
        <begin position="2"/>
        <end position="203"/>
    </location>
</feature>
<keyword evidence="4 6" id="KW-1133">Transmembrane helix</keyword>
<feature type="domain" description="ABC3 transporter permease C-terminal" evidence="7">
    <location>
        <begin position="253"/>
        <end position="366"/>
    </location>
</feature>
<dbReference type="PANTHER" id="PTHR30572:SF18">
    <property type="entry name" value="ABC-TYPE MACROLIDE FAMILY EXPORT SYSTEM PERMEASE COMPONENT 2"/>
    <property type="match status" value="1"/>
</dbReference>
<keyword evidence="2" id="KW-1003">Cell membrane</keyword>
<keyword evidence="3 6" id="KW-0812">Transmembrane</keyword>
<feature type="transmembrane region" description="Helical" evidence="6">
    <location>
        <begin position="726"/>
        <end position="746"/>
    </location>
</feature>
<evidence type="ECO:0000256" key="1">
    <source>
        <dbReference type="ARBA" id="ARBA00004651"/>
    </source>
</evidence>
<feature type="domain" description="MacB-like periplasmic core" evidence="8">
    <location>
        <begin position="395"/>
        <end position="582"/>
    </location>
</feature>
<feature type="transmembrane region" description="Helical" evidence="6">
    <location>
        <begin position="251"/>
        <end position="276"/>
    </location>
</feature>
<feature type="transmembrane region" description="Helical" evidence="6">
    <location>
        <begin position="692"/>
        <end position="711"/>
    </location>
</feature>
<evidence type="ECO:0000256" key="2">
    <source>
        <dbReference type="ARBA" id="ARBA00022475"/>
    </source>
</evidence>
<evidence type="ECO:0000313" key="10">
    <source>
        <dbReference type="Proteomes" id="UP000184480"/>
    </source>
</evidence>
<accession>A0A1M4Z7Y6</accession>
<evidence type="ECO:0000256" key="6">
    <source>
        <dbReference type="SAM" id="Phobius"/>
    </source>
</evidence>
<feature type="domain" description="ABC3 transporter permease C-terminal" evidence="7">
    <location>
        <begin position="643"/>
        <end position="756"/>
    </location>
</feature>
<feature type="transmembrane region" description="Helical" evidence="6">
    <location>
        <begin position="384"/>
        <end position="408"/>
    </location>
</feature>
<evidence type="ECO:0000256" key="3">
    <source>
        <dbReference type="ARBA" id="ARBA00022692"/>
    </source>
</evidence>
<proteinExistence type="predicted"/>
<evidence type="ECO:0000259" key="7">
    <source>
        <dbReference type="Pfam" id="PF02687"/>
    </source>
</evidence>
<sequence>MVSIIIGLWAFNELSFDDFHKNKDRMYRVVQNFEVGNEPIRAATAFKPLGEIAAAEIPEIEQMCRVVIEKNSGLMIDNIVRFDLSYIITDHNFYTFFNFPLKEGDINTAFSGPDNVIITESMAKRYFPDENPIGKNVRFHRYDFTISGIMYDFPKNSHIQADAVFPLFGQFKDTGWDSSFSYDTYFVLSKDANIKAIEKKLVEICLSGVSAFVQSAKVSTDLEPITDVHFSKTSAGFDSAIKGNKDLLKTFISIAAVILIISCINFTNLSISTSFIRGKTIGIKKSVGAGKQLLIKEFYRETATYVIISVVIGVLLALAAFPVFNSYTGSDIGIDFLSPEFYIFIVGLAIFATFMAGTFPAFQMTRFGIVETIKGKFKGKNMSAFQKVLIIIQFTSSISLLIIVMFFAKQINQILSQDLGFDNKNIVYVKGWGGFGPDFKNLRKELMQEPTIIDVAMKQYDIPLNMGNGIGTINEKTGNSFLVDMSQVSPNYFDFFGMEFVEGENPLTLESESAAIYCVINEKAAKLLDLEPPLIDKTFKMIAIGGTLSEHNGQRFIIKGVIRDSYVKSLYQEPDPQIYLRLGRDNDNPIFFKIAGDSQRAISVIEKKWKELLPNVTFEYHFLDATYDAQYTTEINAKNILSFALVITILITVAGLYAMIFYSTQRRIKEIGIRKINGATIPNLLLLLNKDIVVWVILSFVIACPLSYLFIDNWLKNFVIKTPLSIWIFAIAGFMSIAIALLTVCYQTWKSANMNPVDAIKIE</sequence>
<feature type="transmembrane region" description="Helical" evidence="6">
    <location>
        <begin position="302"/>
        <end position="321"/>
    </location>
</feature>
<name>A0A1M4Z7Y6_9BACT</name>
<dbReference type="STRING" id="1346286.SAMN05444362_1048"/>
<keyword evidence="5 6" id="KW-0472">Membrane</keyword>
<evidence type="ECO:0000256" key="5">
    <source>
        <dbReference type="ARBA" id="ARBA00023136"/>
    </source>
</evidence>